<dbReference type="Pfam" id="PF07715">
    <property type="entry name" value="Plug"/>
    <property type="match status" value="1"/>
</dbReference>
<keyword evidence="9 10" id="KW-0998">Cell outer membrane</keyword>
<keyword evidence="6 11" id="KW-0798">TonB box</keyword>
<evidence type="ECO:0000259" key="14">
    <source>
        <dbReference type="Pfam" id="PF07715"/>
    </source>
</evidence>
<evidence type="ECO:0000256" key="7">
    <source>
        <dbReference type="ARBA" id="ARBA00023136"/>
    </source>
</evidence>
<evidence type="ECO:0000256" key="12">
    <source>
        <dbReference type="SAM" id="SignalP"/>
    </source>
</evidence>
<dbReference type="InterPro" id="IPR012910">
    <property type="entry name" value="Plug_dom"/>
</dbReference>
<dbReference type="Pfam" id="PF00593">
    <property type="entry name" value="TonB_dep_Rec_b-barrel"/>
    <property type="match status" value="1"/>
</dbReference>
<dbReference type="GO" id="GO:0044718">
    <property type="term" value="P:siderophore transmembrane transport"/>
    <property type="evidence" value="ECO:0007669"/>
    <property type="project" value="TreeGrafter"/>
</dbReference>
<protein>
    <submittedName>
        <fullName evidence="15">TonB-dependent receptor</fullName>
    </submittedName>
</protein>
<evidence type="ECO:0000256" key="3">
    <source>
        <dbReference type="ARBA" id="ARBA00022452"/>
    </source>
</evidence>
<accession>A0A956NAL8</accession>
<dbReference type="PANTHER" id="PTHR30069">
    <property type="entry name" value="TONB-DEPENDENT OUTER MEMBRANE RECEPTOR"/>
    <property type="match status" value="1"/>
</dbReference>
<keyword evidence="7 10" id="KW-0472">Membrane</keyword>
<dbReference type="InterPro" id="IPR039426">
    <property type="entry name" value="TonB-dep_rcpt-like"/>
</dbReference>
<evidence type="ECO:0000256" key="10">
    <source>
        <dbReference type="PROSITE-ProRule" id="PRU01360"/>
    </source>
</evidence>
<feature type="chain" id="PRO_5037511066" evidence="12">
    <location>
        <begin position="26"/>
        <end position="810"/>
    </location>
</feature>
<dbReference type="InterPro" id="IPR008969">
    <property type="entry name" value="CarboxyPept-like_regulatory"/>
</dbReference>
<name>A0A956NAL8_UNCEI</name>
<proteinExistence type="inferred from homology"/>
<organism evidence="15 16">
    <name type="scientific">Eiseniibacteriota bacterium</name>
    <dbReference type="NCBI Taxonomy" id="2212470"/>
    <lineage>
        <taxon>Bacteria</taxon>
        <taxon>Candidatus Eiseniibacteriota</taxon>
    </lineage>
</organism>
<comment type="caution">
    <text evidence="15">The sequence shown here is derived from an EMBL/GenBank/DDBJ whole genome shotgun (WGS) entry which is preliminary data.</text>
</comment>
<comment type="subcellular location">
    <subcellularLocation>
        <location evidence="1 10">Cell outer membrane</location>
        <topology evidence="1 10">Multi-pass membrane protein</topology>
    </subcellularLocation>
</comment>
<dbReference type="Gene3D" id="2.40.170.20">
    <property type="entry name" value="TonB-dependent receptor, beta-barrel domain"/>
    <property type="match status" value="1"/>
</dbReference>
<dbReference type="PANTHER" id="PTHR30069:SF29">
    <property type="entry name" value="HEMOGLOBIN AND HEMOGLOBIN-HAPTOGLOBIN-BINDING PROTEIN 1-RELATED"/>
    <property type="match status" value="1"/>
</dbReference>
<reference evidence="15" key="2">
    <citation type="journal article" date="2021" name="Microbiome">
        <title>Successional dynamics and alternative stable states in a saline activated sludge microbial community over 9 years.</title>
        <authorList>
            <person name="Wang Y."/>
            <person name="Ye J."/>
            <person name="Ju F."/>
            <person name="Liu L."/>
            <person name="Boyd J.A."/>
            <person name="Deng Y."/>
            <person name="Parks D.H."/>
            <person name="Jiang X."/>
            <person name="Yin X."/>
            <person name="Woodcroft B.J."/>
            <person name="Tyson G.W."/>
            <person name="Hugenholtz P."/>
            <person name="Polz M.F."/>
            <person name="Zhang T."/>
        </authorList>
    </citation>
    <scope>NUCLEOTIDE SEQUENCE</scope>
    <source>
        <strain evidence="15">HKST-UBA02</strain>
    </source>
</reference>
<evidence type="ECO:0000313" key="15">
    <source>
        <dbReference type="EMBL" id="MCA9754428.1"/>
    </source>
</evidence>
<evidence type="ECO:0000256" key="1">
    <source>
        <dbReference type="ARBA" id="ARBA00004571"/>
    </source>
</evidence>
<keyword evidence="2 10" id="KW-0813">Transport</keyword>
<dbReference type="SUPFAM" id="SSF49464">
    <property type="entry name" value="Carboxypeptidase regulatory domain-like"/>
    <property type="match status" value="1"/>
</dbReference>
<keyword evidence="4 10" id="KW-0812">Transmembrane</keyword>
<evidence type="ECO:0000256" key="6">
    <source>
        <dbReference type="ARBA" id="ARBA00023077"/>
    </source>
</evidence>
<dbReference type="GO" id="GO:0009279">
    <property type="term" value="C:cell outer membrane"/>
    <property type="evidence" value="ECO:0007669"/>
    <property type="project" value="UniProtKB-SubCell"/>
</dbReference>
<gene>
    <name evidence="15" type="ORF">KDA27_01395</name>
</gene>
<evidence type="ECO:0000256" key="2">
    <source>
        <dbReference type="ARBA" id="ARBA00022448"/>
    </source>
</evidence>
<keyword evidence="5 12" id="KW-0732">Signal</keyword>
<evidence type="ECO:0000313" key="16">
    <source>
        <dbReference type="Proteomes" id="UP000739538"/>
    </source>
</evidence>
<dbReference type="EMBL" id="JAGQHS010000003">
    <property type="protein sequence ID" value="MCA9754428.1"/>
    <property type="molecule type" value="Genomic_DNA"/>
</dbReference>
<dbReference type="AlphaFoldDB" id="A0A956NAL8"/>
<feature type="domain" description="TonB-dependent receptor-like beta-barrel" evidence="13">
    <location>
        <begin position="354"/>
        <end position="748"/>
    </location>
</feature>
<reference evidence="15" key="1">
    <citation type="submission" date="2020-04" db="EMBL/GenBank/DDBJ databases">
        <authorList>
            <person name="Zhang T."/>
        </authorList>
    </citation>
    <scope>NUCLEOTIDE SEQUENCE</scope>
    <source>
        <strain evidence="15">HKST-UBA02</strain>
    </source>
</reference>
<comment type="similarity">
    <text evidence="10 11">Belongs to the TonB-dependent receptor family.</text>
</comment>
<keyword evidence="8 15" id="KW-0675">Receptor</keyword>
<evidence type="ECO:0000259" key="13">
    <source>
        <dbReference type="Pfam" id="PF00593"/>
    </source>
</evidence>
<dbReference type="InterPro" id="IPR036942">
    <property type="entry name" value="Beta-barrel_TonB_sf"/>
</dbReference>
<dbReference type="InterPro" id="IPR037066">
    <property type="entry name" value="Plug_dom_sf"/>
</dbReference>
<keyword evidence="3 10" id="KW-1134">Transmembrane beta strand</keyword>
<dbReference type="SUPFAM" id="SSF56935">
    <property type="entry name" value="Porins"/>
    <property type="match status" value="1"/>
</dbReference>
<dbReference type="Gene3D" id="2.170.130.10">
    <property type="entry name" value="TonB-dependent receptor, plug domain"/>
    <property type="match status" value="1"/>
</dbReference>
<evidence type="ECO:0000256" key="8">
    <source>
        <dbReference type="ARBA" id="ARBA00023170"/>
    </source>
</evidence>
<dbReference type="Gene3D" id="2.60.40.1120">
    <property type="entry name" value="Carboxypeptidase-like, regulatory domain"/>
    <property type="match status" value="1"/>
</dbReference>
<feature type="domain" description="TonB-dependent receptor plug" evidence="14">
    <location>
        <begin position="146"/>
        <end position="244"/>
    </location>
</feature>
<evidence type="ECO:0000256" key="4">
    <source>
        <dbReference type="ARBA" id="ARBA00022692"/>
    </source>
</evidence>
<dbReference type="Pfam" id="PF13620">
    <property type="entry name" value="CarboxypepD_reg"/>
    <property type="match status" value="1"/>
</dbReference>
<dbReference type="GO" id="GO:0015344">
    <property type="term" value="F:siderophore uptake transmembrane transporter activity"/>
    <property type="evidence" value="ECO:0007669"/>
    <property type="project" value="TreeGrafter"/>
</dbReference>
<dbReference type="PROSITE" id="PS52016">
    <property type="entry name" value="TONB_DEPENDENT_REC_3"/>
    <property type="match status" value="1"/>
</dbReference>
<dbReference type="InterPro" id="IPR000531">
    <property type="entry name" value="Beta-barrel_TonB"/>
</dbReference>
<dbReference type="Proteomes" id="UP000739538">
    <property type="component" value="Unassembled WGS sequence"/>
</dbReference>
<evidence type="ECO:0000256" key="5">
    <source>
        <dbReference type="ARBA" id="ARBA00022729"/>
    </source>
</evidence>
<sequence>MARRGLFLVCALLAYLFSPNTTASAQSSTTASSGTAQSGTAAVAGRVVDKETGAPLSGVNIQVVDTGFGGISNPDGSFHLRDLPAGRYRLQFSFIGFDVLILPEIRLAPGAREDVGTVALTPGAIPLGEFVVTPGSYSIMGGGIQKSQILKREDLENMSFAEDITRAATRLPGVASTDYSSRFTVRGGESDEILMTLDGMELYEPFHQRDFVGGLFSIVDIETIDGIDLMTGGFSAEYGDRQSGVFGMRTKDAGDERRTSVGLSVMNARLYTSGPVSDGEGTYLLSARRGVLDKVKILSVVDGETTHYFQDAMGKLEVPLNSKHSLSGHVLLSGDKAEVRDITEDAHDIHDTKYDNVYAWAALRSHYSPKVYSRTLTYFGDIGHERNGDSEKDEYTDRMNFKLKDKRDYTFYGIKQDWIWDPSSRASLRAGFDLKGARANYDYSYSLSDLRADSSGVIGPFENSLAIKTKPSGRQTGIYVSSRLNPRRHLYVETGLRYDDVTWSGDQLVSPRVGLAYSLGEQTTVRGAWGYYYQSQFMNDLDVNHGNTTFDPAELSKHYVLGVEHTLENGLDLRVDGYWKQISRISDAYQNLRDPWEVFPEARNDEVFLQYGDAHASGVEFFLKYDEGRKVSWWASYALAEAVETIESIRYDGLLVRRTGELPRPFDQRHTVYLDMNYRPTSRWHINVSWQYHSGWPLTTYTYVANHEYSDPPPDDLFMAAAHDGFRADRYPAYHRMDVRVNRTFPIKTGVLKTYLHVINAYNRENMRKFDVDATLDGELVPDGNGSYEYFRDDTTWFGLLPVLGVSWEF</sequence>
<evidence type="ECO:0000256" key="9">
    <source>
        <dbReference type="ARBA" id="ARBA00023237"/>
    </source>
</evidence>
<feature type="signal peptide" evidence="12">
    <location>
        <begin position="1"/>
        <end position="25"/>
    </location>
</feature>
<evidence type="ECO:0000256" key="11">
    <source>
        <dbReference type="RuleBase" id="RU003357"/>
    </source>
</evidence>